<sequence>MPVTILDLVVVGVVLISALLAAVRGLTREVLAIASWAAAAAVAWVFHPQMLPILKQYIPNDTIALIASIASLFLVTLIVVSLVTARISDFVLDSRIGALDRTLGFVFGAARGVLLAVIGYLFFAALMGDKNMPSWAKDAKAKPMLEETGRSLITMLPQDVNADFIKNLLKPKTGAEPTEAPAEEPRAPTNPTADPQRRTEVPNAADRQALQRAIDATRPTAPAPTRP</sequence>
<comment type="subcellular location">
    <subcellularLocation>
        <location evidence="1">Membrane</location>
        <topology evidence="1">Multi-pass membrane protein</topology>
    </subcellularLocation>
</comment>
<dbReference type="Proteomes" id="UP000037822">
    <property type="component" value="Unassembled WGS sequence"/>
</dbReference>
<dbReference type="InterPro" id="IPR003825">
    <property type="entry name" value="Colicin-V_CvpA"/>
</dbReference>
<protein>
    <submittedName>
        <fullName evidence="7">Colicin V synthesis protein</fullName>
    </submittedName>
</protein>
<keyword evidence="8" id="KW-1185">Reference proteome</keyword>
<dbReference type="EMBL" id="LGSZ01000022">
    <property type="protein sequence ID" value="KPH82247.1"/>
    <property type="molecule type" value="Genomic_DNA"/>
</dbReference>
<keyword evidence="3 6" id="KW-1133">Transmembrane helix</keyword>
<feature type="transmembrane region" description="Helical" evidence="6">
    <location>
        <begin position="63"/>
        <end position="85"/>
    </location>
</feature>
<evidence type="ECO:0000256" key="3">
    <source>
        <dbReference type="ARBA" id="ARBA00022989"/>
    </source>
</evidence>
<dbReference type="AlphaFoldDB" id="A0A0N0MCI4"/>
<dbReference type="PANTHER" id="PTHR36926">
    <property type="entry name" value="COLICIN V PRODUCTION PROTEIN"/>
    <property type="match status" value="1"/>
</dbReference>
<name>A0A0N0MCI4_9HYPH</name>
<evidence type="ECO:0000256" key="6">
    <source>
        <dbReference type="SAM" id="Phobius"/>
    </source>
</evidence>
<gene>
    <name evidence="7" type="ORF">AE618_04950</name>
</gene>
<feature type="transmembrane region" description="Helical" evidence="6">
    <location>
        <begin position="30"/>
        <end position="51"/>
    </location>
</feature>
<dbReference type="GO" id="GO:0016020">
    <property type="term" value="C:membrane"/>
    <property type="evidence" value="ECO:0007669"/>
    <property type="project" value="UniProtKB-SubCell"/>
</dbReference>
<keyword evidence="4 6" id="KW-0472">Membrane</keyword>
<evidence type="ECO:0000313" key="7">
    <source>
        <dbReference type="EMBL" id="KPH82247.1"/>
    </source>
</evidence>
<accession>A0A0N0MCI4</accession>
<comment type="caution">
    <text evidence="7">The sequence shown here is derived from an EMBL/GenBank/DDBJ whole genome shotgun (WGS) entry which is preliminary data.</text>
</comment>
<dbReference type="OrthoDB" id="9806894at2"/>
<feature type="region of interest" description="Disordered" evidence="5">
    <location>
        <begin position="173"/>
        <end position="227"/>
    </location>
</feature>
<dbReference type="InterPro" id="IPR052719">
    <property type="entry name" value="CvpA-like"/>
</dbReference>
<evidence type="ECO:0000256" key="4">
    <source>
        <dbReference type="ARBA" id="ARBA00023136"/>
    </source>
</evidence>
<dbReference type="PATRIC" id="fig|1526658.3.peg.3327"/>
<reference evidence="7 8" key="1">
    <citation type="submission" date="2015-07" db="EMBL/GenBank/DDBJ databases">
        <title>Whole genome sequencing of Bosea vaviloviae isolated from cave pool.</title>
        <authorList>
            <person name="Tan N.E.H."/>
            <person name="Lee Y.P."/>
            <person name="Gan H.M."/>
            <person name="Barton H."/>
            <person name="Savka M.A."/>
        </authorList>
    </citation>
    <scope>NUCLEOTIDE SEQUENCE [LARGE SCALE GENOMIC DNA]</scope>
    <source>
        <strain evidence="7 8">SD260</strain>
    </source>
</reference>
<feature type="transmembrane region" description="Helical" evidence="6">
    <location>
        <begin position="105"/>
        <end position="127"/>
    </location>
</feature>
<evidence type="ECO:0000256" key="5">
    <source>
        <dbReference type="SAM" id="MobiDB-lite"/>
    </source>
</evidence>
<dbReference type="PANTHER" id="PTHR36926:SF1">
    <property type="entry name" value="COLICIN V PRODUCTION PROTEIN"/>
    <property type="match status" value="1"/>
</dbReference>
<dbReference type="RefSeq" id="WP_054207912.1">
    <property type="nucleotide sequence ID" value="NZ_LGSZ01000022.1"/>
</dbReference>
<keyword evidence="2 6" id="KW-0812">Transmembrane</keyword>
<evidence type="ECO:0000313" key="8">
    <source>
        <dbReference type="Proteomes" id="UP000037822"/>
    </source>
</evidence>
<evidence type="ECO:0000256" key="2">
    <source>
        <dbReference type="ARBA" id="ARBA00022692"/>
    </source>
</evidence>
<feature type="transmembrane region" description="Helical" evidence="6">
    <location>
        <begin position="5"/>
        <end position="24"/>
    </location>
</feature>
<proteinExistence type="predicted"/>
<evidence type="ECO:0000256" key="1">
    <source>
        <dbReference type="ARBA" id="ARBA00004141"/>
    </source>
</evidence>
<dbReference type="GO" id="GO:0009403">
    <property type="term" value="P:toxin biosynthetic process"/>
    <property type="evidence" value="ECO:0007669"/>
    <property type="project" value="InterPro"/>
</dbReference>
<organism evidence="7 8">
    <name type="scientific">Bosea vaviloviae</name>
    <dbReference type="NCBI Taxonomy" id="1526658"/>
    <lineage>
        <taxon>Bacteria</taxon>
        <taxon>Pseudomonadati</taxon>
        <taxon>Pseudomonadota</taxon>
        <taxon>Alphaproteobacteria</taxon>
        <taxon>Hyphomicrobiales</taxon>
        <taxon>Boseaceae</taxon>
        <taxon>Bosea</taxon>
    </lineage>
</organism>
<dbReference type="Pfam" id="PF02674">
    <property type="entry name" value="Colicin_V"/>
    <property type="match status" value="1"/>
</dbReference>